<sequence>MAKRNQKKVSKKTLQEQYQTCPRANLFKRLGAYIYDLFALAAVLMFSVIFAILVVIIINNMGLINLDAYQDIADYLSRSGVFAAYLTLVIVGFYGYFWSKGGQTIGMKAWRLRVQNSDGSNIGFTQALIRMATSAFGLGNLLVLMKNRNAFQDLWAECEVVVLTKELSTWKGFKGMGFMDEDKK</sequence>
<dbReference type="EMBL" id="BSPQ01000001">
    <property type="protein sequence ID" value="GLS89527.1"/>
    <property type="molecule type" value="Genomic_DNA"/>
</dbReference>
<feature type="domain" description="RDD" evidence="7">
    <location>
        <begin position="24"/>
        <end position="156"/>
    </location>
</feature>
<evidence type="ECO:0000256" key="1">
    <source>
        <dbReference type="ARBA" id="ARBA00004651"/>
    </source>
</evidence>
<dbReference type="InterPro" id="IPR051791">
    <property type="entry name" value="Pra-immunoreactive"/>
</dbReference>
<feature type="transmembrane region" description="Helical" evidence="6">
    <location>
        <begin position="33"/>
        <end position="59"/>
    </location>
</feature>
<evidence type="ECO:0000256" key="5">
    <source>
        <dbReference type="ARBA" id="ARBA00023136"/>
    </source>
</evidence>
<keyword evidence="5 6" id="KW-0472">Membrane</keyword>
<evidence type="ECO:0000256" key="2">
    <source>
        <dbReference type="ARBA" id="ARBA00022475"/>
    </source>
</evidence>
<evidence type="ECO:0000256" key="6">
    <source>
        <dbReference type="SAM" id="Phobius"/>
    </source>
</evidence>
<gene>
    <name evidence="8" type="ORF">GCM10007916_05940</name>
</gene>
<dbReference type="RefSeq" id="WP_284202641.1">
    <property type="nucleotide sequence ID" value="NZ_BSPQ01000001.1"/>
</dbReference>
<keyword evidence="9" id="KW-1185">Reference proteome</keyword>
<dbReference type="Proteomes" id="UP001157353">
    <property type="component" value="Unassembled WGS sequence"/>
</dbReference>
<name>A0ABQ6DWL9_9GAMM</name>
<evidence type="ECO:0000256" key="4">
    <source>
        <dbReference type="ARBA" id="ARBA00022989"/>
    </source>
</evidence>
<evidence type="ECO:0000313" key="8">
    <source>
        <dbReference type="EMBL" id="GLS89527.1"/>
    </source>
</evidence>
<proteinExistence type="predicted"/>
<dbReference type="Pfam" id="PF06271">
    <property type="entry name" value="RDD"/>
    <property type="match status" value="1"/>
</dbReference>
<dbReference type="InterPro" id="IPR010432">
    <property type="entry name" value="RDD"/>
</dbReference>
<dbReference type="PANTHER" id="PTHR36115:SF10">
    <property type="entry name" value="RDD DOMAIN-CONTAINING PROTEIN"/>
    <property type="match status" value="1"/>
</dbReference>
<accession>A0ABQ6DWL9</accession>
<keyword evidence="4 6" id="KW-1133">Transmembrane helix</keyword>
<keyword evidence="3 6" id="KW-0812">Transmembrane</keyword>
<evidence type="ECO:0000259" key="7">
    <source>
        <dbReference type="Pfam" id="PF06271"/>
    </source>
</evidence>
<comment type="caution">
    <text evidence="8">The sequence shown here is derived from an EMBL/GenBank/DDBJ whole genome shotgun (WGS) entry which is preliminary data.</text>
</comment>
<evidence type="ECO:0000313" key="9">
    <source>
        <dbReference type="Proteomes" id="UP001157353"/>
    </source>
</evidence>
<organism evidence="8 9">
    <name type="scientific">Psychromonas marina</name>
    <dbReference type="NCBI Taxonomy" id="88364"/>
    <lineage>
        <taxon>Bacteria</taxon>
        <taxon>Pseudomonadati</taxon>
        <taxon>Pseudomonadota</taxon>
        <taxon>Gammaproteobacteria</taxon>
        <taxon>Alteromonadales</taxon>
        <taxon>Psychromonadaceae</taxon>
        <taxon>Psychromonas</taxon>
    </lineage>
</organism>
<comment type="subcellular location">
    <subcellularLocation>
        <location evidence="1">Cell membrane</location>
        <topology evidence="1">Multi-pass membrane protein</topology>
    </subcellularLocation>
</comment>
<reference evidence="9" key="1">
    <citation type="journal article" date="2019" name="Int. J. Syst. Evol. Microbiol.">
        <title>The Global Catalogue of Microorganisms (GCM) 10K type strain sequencing project: providing services to taxonomists for standard genome sequencing and annotation.</title>
        <authorList>
            <consortium name="The Broad Institute Genomics Platform"/>
            <consortium name="The Broad Institute Genome Sequencing Center for Infectious Disease"/>
            <person name="Wu L."/>
            <person name="Ma J."/>
        </authorList>
    </citation>
    <scope>NUCLEOTIDE SEQUENCE [LARGE SCALE GENOMIC DNA]</scope>
    <source>
        <strain evidence="9">NBRC 103166</strain>
    </source>
</reference>
<evidence type="ECO:0000256" key="3">
    <source>
        <dbReference type="ARBA" id="ARBA00022692"/>
    </source>
</evidence>
<keyword evidence="2" id="KW-1003">Cell membrane</keyword>
<protein>
    <submittedName>
        <fullName evidence="8">RDD family protein</fullName>
    </submittedName>
</protein>
<dbReference type="PANTHER" id="PTHR36115">
    <property type="entry name" value="PROLINE-RICH ANTIGEN HOMOLOG-RELATED"/>
    <property type="match status" value="1"/>
</dbReference>
<feature type="transmembrane region" description="Helical" evidence="6">
    <location>
        <begin position="79"/>
        <end position="98"/>
    </location>
</feature>